<sequence length="124" mass="15722">MRKESERRHQRPERRHFHGHRERDDKRVNDRRRDDRWKKKEDDKSLIKLDNPDLVPKAPRYFLHDNRIDYVPRKRFDKRFDSRRDGFTNHNGFNRRESRREDDRTRNPWTHDKYQELVDEEEGQ</sequence>
<organism evidence="15 16">
    <name type="scientific">Bursaphelenchus okinawaensis</name>
    <dbReference type="NCBI Taxonomy" id="465554"/>
    <lineage>
        <taxon>Eukaryota</taxon>
        <taxon>Metazoa</taxon>
        <taxon>Ecdysozoa</taxon>
        <taxon>Nematoda</taxon>
        <taxon>Chromadorea</taxon>
        <taxon>Rhabditida</taxon>
        <taxon>Tylenchina</taxon>
        <taxon>Tylenchomorpha</taxon>
        <taxon>Aphelenchoidea</taxon>
        <taxon>Aphelenchoididae</taxon>
        <taxon>Bursaphelenchus</taxon>
    </lineage>
</organism>
<proteinExistence type="inferred from homology"/>
<dbReference type="AlphaFoldDB" id="A0A811LNZ3"/>
<dbReference type="Pfam" id="PF09405">
    <property type="entry name" value="Btz"/>
    <property type="match status" value="1"/>
</dbReference>
<keyword evidence="9" id="KW-0694">RNA-binding</keyword>
<evidence type="ECO:0000313" key="16">
    <source>
        <dbReference type="Proteomes" id="UP000614601"/>
    </source>
</evidence>
<feature type="compositionally biased region" description="Basic residues" evidence="13">
    <location>
        <begin position="8"/>
        <end position="20"/>
    </location>
</feature>
<dbReference type="GO" id="GO:0006417">
    <property type="term" value="P:regulation of translation"/>
    <property type="evidence" value="ECO:0007669"/>
    <property type="project" value="UniProtKB-KW"/>
</dbReference>
<evidence type="ECO:0000256" key="11">
    <source>
        <dbReference type="ARBA" id="ARBA00023187"/>
    </source>
</evidence>
<dbReference type="GO" id="GO:0051028">
    <property type="term" value="P:mRNA transport"/>
    <property type="evidence" value="ECO:0007669"/>
    <property type="project" value="UniProtKB-KW"/>
</dbReference>
<keyword evidence="6" id="KW-0507">mRNA processing</keyword>
<dbReference type="Proteomes" id="UP000614601">
    <property type="component" value="Unassembled WGS sequence"/>
</dbReference>
<dbReference type="GO" id="GO:0000184">
    <property type="term" value="P:nuclear-transcribed mRNA catabolic process, nonsense-mediated decay"/>
    <property type="evidence" value="ECO:0007669"/>
    <property type="project" value="UniProtKB-KW"/>
</dbReference>
<keyword evidence="5" id="KW-0963">Cytoplasm</keyword>
<dbReference type="Proteomes" id="UP000783686">
    <property type="component" value="Unassembled WGS sequence"/>
</dbReference>
<evidence type="ECO:0000256" key="12">
    <source>
        <dbReference type="ARBA" id="ARBA00023242"/>
    </source>
</evidence>
<evidence type="ECO:0000256" key="6">
    <source>
        <dbReference type="ARBA" id="ARBA00022664"/>
    </source>
</evidence>
<keyword evidence="10" id="KW-0866">Nonsense-mediated mRNA decay</keyword>
<name>A0A811LNZ3_9BILA</name>
<dbReference type="GO" id="GO:0008380">
    <property type="term" value="P:RNA splicing"/>
    <property type="evidence" value="ECO:0007669"/>
    <property type="project" value="UniProtKB-KW"/>
</dbReference>
<dbReference type="InterPro" id="IPR018545">
    <property type="entry name" value="Btz_dom"/>
</dbReference>
<keyword evidence="7" id="KW-0509">mRNA transport</keyword>
<keyword evidence="8" id="KW-0810">Translation regulation</keyword>
<evidence type="ECO:0000256" key="1">
    <source>
        <dbReference type="ARBA" id="ARBA00004123"/>
    </source>
</evidence>
<evidence type="ECO:0000256" key="5">
    <source>
        <dbReference type="ARBA" id="ARBA00022490"/>
    </source>
</evidence>
<keyword evidence="12" id="KW-0539">Nucleus</keyword>
<dbReference type="EMBL" id="CAJFCW020000006">
    <property type="protein sequence ID" value="CAG9125048.1"/>
    <property type="molecule type" value="Genomic_DNA"/>
</dbReference>
<evidence type="ECO:0000256" key="8">
    <source>
        <dbReference type="ARBA" id="ARBA00022845"/>
    </source>
</evidence>
<dbReference type="GO" id="GO:0003729">
    <property type="term" value="F:mRNA binding"/>
    <property type="evidence" value="ECO:0007669"/>
    <property type="project" value="InterPro"/>
</dbReference>
<comment type="subcellular location">
    <subcellularLocation>
        <location evidence="2">Cytoplasm</location>
    </subcellularLocation>
    <subcellularLocation>
        <location evidence="1">Nucleus</location>
    </subcellularLocation>
</comment>
<evidence type="ECO:0000256" key="10">
    <source>
        <dbReference type="ARBA" id="ARBA00023161"/>
    </source>
</evidence>
<evidence type="ECO:0000256" key="9">
    <source>
        <dbReference type="ARBA" id="ARBA00022884"/>
    </source>
</evidence>
<keyword evidence="11" id="KW-0508">mRNA splicing</keyword>
<comment type="caution">
    <text evidence="15">The sequence shown here is derived from an EMBL/GenBank/DDBJ whole genome shotgun (WGS) entry which is preliminary data.</text>
</comment>
<evidence type="ECO:0000313" key="15">
    <source>
        <dbReference type="EMBL" id="CAD5228806.1"/>
    </source>
</evidence>
<evidence type="ECO:0000256" key="13">
    <source>
        <dbReference type="SAM" id="MobiDB-lite"/>
    </source>
</evidence>
<dbReference type="EMBL" id="CAJFDH010000006">
    <property type="protein sequence ID" value="CAD5228806.1"/>
    <property type="molecule type" value="Genomic_DNA"/>
</dbReference>
<evidence type="ECO:0000256" key="4">
    <source>
        <dbReference type="ARBA" id="ARBA00022448"/>
    </source>
</evidence>
<keyword evidence="4" id="KW-0813">Transport</keyword>
<feature type="compositionally biased region" description="Basic and acidic residues" evidence="13">
    <location>
        <begin position="21"/>
        <end position="45"/>
    </location>
</feature>
<evidence type="ECO:0000259" key="14">
    <source>
        <dbReference type="Pfam" id="PF09405"/>
    </source>
</evidence>
<feature type="region of interest" description="Disordered" evidence="13">
    <location>
        <begin position="1"/>
        <end position="45"/>
    </location>
</feature>
<dbReference type="GO" id="GO:0006397">
    <property type="term" value="P:mRNA processing"/>
    <property type="evidence" value="ECO:0007669"/>
    <property type="project" value="UniProtKB-KW"/>
</dbReference>
<comment type="similarity">
    <text evidence="3">Belongs to the CASC3 family.</text>
</comment>
<keyword evidence="16" id="KW-1185">Reference proteome</keyword>
<dbReference type="GO" id="GO:0005737">
    <property type="term" value="C:cytoplasm"/>
    <property type="evidence" value="ECO:0007669"/>
    <property type="project" value="UniProtKB-SubCell"/>
</dbReference>
<reference evidence="15" key="1">
    <citation type="submission" date="2020-09" db="EMBL/GenBank/DDBJ databases">
        <authorList>
            <person name="Kikuchi T."/>
        </authorList>
    </citation>
    <scope>NUCLEOTIDE SEQUENCE</scope>
    <source>
        <strain evidence="15">SH1</strain>
    </source>
</reference>
<evidence type="ECO:0000256" key="2">
    <source>
        <dbReference type="ARBA" id="ARBA00004496"/>
    </source>
</evidence>
<evidence type="ECO:0000256" key="3">
    <source>
        <dbReference type="ARBA" id="ARBA00009548"/>
    </source>
</evidence>
<feature type="domain" description="Btz" evidence="14">
    <location>
        <begin position="24"/>
        <end position="121"/>
    </location>
</feature>
<accession>A0A811LNZ3</accession>
<feature type="region of interest" description="Disordered" evidence="13">
    <location>
        <begin position="79"/>
        <end position="124"/>
    </location>
</feature>
<feature type="compositionally biased region" description="Basic and acidic residues" evidence="13">
    <location>
        <begin position="94"/>
        <end position="116"/>
    </location>
</feature>
<protein>
    <recommendedName>
        <fullName evidence="14">Btz domain-containing protein</fullName>
    </recommendedName>
</protein>
<evidence type="ECO:0000256" key="7">
    <source>
        <dbReference type="ARBA" id="ARBA00022816"/>
    </source>
</evidence>
<dbReference type="GO" id="GO:0035145">
    <property type="term" value="C:exon-exon junction complex"/>
    <property type="evidence" value="ECO:0007669"/>
    <property type="project" value="InterPro"/>
</dbReference>
<gene>
    <name evidence="15" type="ORF">BOKJ2_LOCUS12865</name>
</gene>